<dbReference type="EMBL" id="AP022593">
    <property type="protein sequence ID" value="BBY50338.1"/>
    <property type="molecule type" value="Genomic_DNA"/>
</dbReference>
<feature type="transmembrane region" description="Helical" evidence="8">
    <location>
        <begin position="102"/>
        <end position="131"/>
    </location>
</feature>
<feature type="transmembrane region" description="Helical" evidence="8">
    <location>
        <begin position="237"/>
        <end position="257"/>
    </location>
</feature>
<dbReference type="PANTHER" id="PTHR32468:SF0">
    <property type="entry name" value="K(+)_H(+) ANTIPORTER 1"/>
    <property type="match status" value="1"/>
</dbReference>
<dbReference type="GO" id="GO:1902600">
    <property type="term" value="P:proton transmembrane transport"/>
    <property type="evidence" value="ECO:0007669"/>
    <property type="project" value="InterPro"/>
</dbReference>
<dbReference type="AlphaFoldDB" id="A0A7I7S0C3"/>
<organism evidence="10 11">
    <name type="scientific">Mycolicibacterium arabiense</name>
    <dbReference type="NCBI Taxonomy" id="1286181"/>
    <lineage>
        <taxon>Bacteria</taxon>
        <taxon>Bacillati</taxon>
        <taxon>Actinomycetota</taxon>
        <taxon>Actinomycetes</taxon>
        <taxon>Mycobacteriales</taxon>
        <taxon>Mycobacteriaceae</taxon>
        <taxon>Mycolicibacterium</taxon>
    </lineage>
</organism>
<evidence type="ECO:0000256" key="8">
    <source>
        <dbReference type="SAM" id="Phobius"/>
    </source>
</evidence>
<evidence type="ECO:0000259" key="9">
    <source>
        <dbReference type="Pfam" id="PF00999"/>
    </source>
</evidence>
<gene>
    <name evidence="10" type="ORF">MARA_38060</name>
</gene>
<keyword evidence="2" id="KW-0813">Transport</keyword>
<feature type="transmembrane region" description="Helical" evidence="8">
    <location>
        <begin position="69"/>
        <end position="90"/>
    </location>
</feature>
<feature type="transmembrane region" description="Helical" evidence="8">
    <location>
        <begin position="6"/>
        <end position="27"/>
    </location>
</feature>
<feature type="transmembrane region" description="Helical" evidence="8">
    <location>
        <begin position="352"/>
        <end position="371"/>
    </location>
</feature>
<dbReference type="GO" id="GO:0015297">
    <property type="term" value="F:antiporter activity"/>
    <property type="evidence" value="ECO:0007669"/>
    <property type="project" value="InterPro"/>
</dbReference>
<feature type="region of interest" description="Disordered" evidence="7">
    <location>
        <begin position="411"/>
        <end position="431"/>
    </location>
</feature>
<dbReference type="InterPro" id="IPR050794">
    <property type="entry name" value="CPA2_transporter"/>
</dbReference>
<dbReference type="KEGG" id="marz:MARA_38060"/>
<keyword evidence="3 8" id="KW-0812">Transmembrane</keyword>
<keyword evidence="5" id="KW-0406">Ion transport</keyword>
<dbReference type="Proteomes" id="UP000467428">
    <property type="component" value="Chromosome"/>
</dbReference>
<geneLocation type="plasmid" evidence="11">
    <name>pjcm18538 dna</name>
</geneLocation>
<feature type="transmembrane region" description="Helical" evidence="8">
    <location>
        <begin position="39"/>
        <end position="57"/>
    </location>
</feature>
<feature type="transmembrane region" description="Helical" evidence="8">
    <location>
        <begin position="318"/>
        <end position="340"/>
    </location>
</feature>
<evidence type="ECO:0000313" key="10">
    <source>
        <dbReference type="EMBL" id="BBY50338.1"/>
    </source>
</evidence>
<keyword evidence="6 8" id="KW-0472">Membrane</keyword>
<evidence type="ECO:0000256" key="6">
    <source>
        <dbReference type="ARBA" id="ARBA00023136"/>
    </source>
</evidence>
<evidence type="ECO:0000256" key="7">
    <source>
        <dbReference type="SAM" id="MobiDB-lite"/>
    </source>
</evidence>
<comment type="subcellular location">
    <subcellularLocation>
        <location evidence="1">Membrane</location>
        <topology evidence="1">Multi-pass membrane protein</topology>
    </subcellularLocation>
</comment>
<dbReference type="InterPro" id="IPR038770">
    <property type="entry name" value="Na+/solute_symporter_sf"/>
</dbReference>
<evidence type="ECO:0000256" key="5">
    <source>
        <dbReference type="ARBA" id="ARBA00023065"/>
    </source>
</evidence>
<feature type="transmembrane region" description="Helical" evidence="8">
    <location>
        <begin position="288"/>
        <end position="306"/>
    </location>
</feature>
<proteinExistence type="predicted"/>
<feature type="transmembrane region" description="Helical" evidence="8">
    <location>
        <begin position="377"/>
        <end position="405"/>
    </location>
</feature>
<sequence length="431" mass="44999">MPGPVAIHFFLELAVILAACRVVGLLARRVGQPQVVGEMIAGVVLGPSLLGLIAPGVQDWLFPPGDANTVLYTVAQIGLVLYMFLIGLNFDVDLIKHRAATAVAVSTAGFVTPLVCGALIAAPLLGAGIFFGENVTLLMAMLFLGASIATTAFPMLARIIFEKRLTGTPLGTLALACGATDDALSWCILAVVLAMNQGSSSTALLAIGGGILYALFVLTIGRRALRPLGPMSERKDGISAPVLSTVLCLLMLCAWFTDLIGIYAIFGAFILGVAMPSGFFADRLTGTLEPTVTTFLLPLFFVYSGLNTQIGLVDTPGLWAVTIGLLVVSIAGKGVACALAARLRKVPLRESVALGALMNARGLIELILLNIGLQAGIITPTLFTILVLVAIVTTLMASPIFEFVYGRHRSAAGRSDEPSDVKPPAVNANET</sequence>
<evidence type="ECO:0000256" key="1">
    <source>
        <dbReference type="ARBA" id="ARBA00004141"/>
    </source>
</evidence>
<keyword evidence="11" id="KW-1185">Reference proteome</keyword>
<evidence type="ECO:0000256" key="2">
    <source>
        <dbReference type="ARBA" id="ARBA00022448"/>
    </source>
</evidence>
<keyword evidence="4 8" id="KW-1133">Transmembrane helix</keyword>
<dbReference type="InterPro" id="IPR006153">
    <property type="entry name" value="Cation/H_exchanger_TM"/>
</dbReference>
<dbReference type="Pfam" id="PF00999">
    <property type="entry name" value="Na_H_Exchanger"/>
    <property type="match status" value="1"/>
</dbReference>
<feature type="transmembrane region" description="Helical" evidence="8">
    <location>
        <begin position="201"/>
        <end position="225"/>
    </location>
</feature>
<name>A0A7I7S0C3_9MYCO</name>
<evidence type="ECO:0000256" key="3">
    <source>
        <dbReference type="ARBA" id="ARBA00022692"/>
    </source>
</evidence>
<accession>A0A7I7S0C3</accession>
<feature type="domain" description="Cation/H+ exchanger transmembrane" evidence="9">
    <location>
        <begin position="22"/>
        <end position="401"/>
    </location>
</feature>
<dbReference type="GO" id="GO:0016020">
    <property type="term" value="C:membrane"/>
    <property type="evidence" value="ECO:0007669"/>
    <property type="project" value="UniProtKB-SubCell"/>
</dbReference>
<reference evidence="10 11" key="1">
    <citation type="journal article" date="2019" name="Emerg. Microbes Infect.">
        <title>Comprehensive subspecies identification of 175 nontuberculous mycobacteria species based on 7547 genomic profiles.</title>
        <authorList>
            <person name="Matsumoto Y."/>
            <person name="Kinjo T."/>
            <person name="Motooka D."/>
            <person name="Nabeya D."/>
            <person name="Jung N."/>
            <person name="Uechi K."/>
            <person name="Horii T."/>
            <person name="Iida T."/>
            <person name="Fujita J."/>
            <person name="Nakamura S."/>
        </authorList>
    </citation>
    <scope>NUCLEOTIDE SEQUENCE [LARGE SCALE GENOMIC DNA]</scope>
    <source>
        <strain evidence="10 11">JCM 18538</strain>
    </source>
</reference>
<dbReference type="PANTHER" id="PTHR32468">
    <property type="entry name" value="CATION/H + ANTIPORTER"/>
    <property type="match status" value="1"/>
</dbReference>
<protein>
    <submittedName>
        <fullName evidence="10">Potassium transporter</fullName>
    </submittedName>
</protein>
<feature type="transmembrane region" description="Helical" evidence="8">
    <location>
        <begin position="173"/>
        <end position="195"/>
    </location>
</feature>
<evidence type="ECO:0000256" key="4">
    <source>
        <dbReference type="ARBA" id="ARBA00022989"/>
    </source>
</evidence>
<feature type="transmembrane region" description="Helical" evidence="8">
    <location>
        <begin position="137"/>
        <end position="161"/>
    </location>
</feature>
<feature type="transmembrane region" description="Helical" evidence="8">
    <location>
        <begin position="263"/>
        <end position="281"/>
    </location>
</feature>
<dbReference type="Gene3D" id="1.20.1530.20">
    <property type="match status" value="1"/>
</dbReference>
<evidence type="ECO:0000313" key="11">
    <source>
        <dbReference type="Proteomes" id="UP000467428"/>
    </source>
</evidence>
<dbReference type="RefSeq" id="WP_163919827.1">
    <property type="nucleotide sequence ID" value="NZ_AP022593.1"/>
</dbReference>